<dbReference type="Pfam" id="PF07819">
    <property type="entry name" value="PGAP1"/>
    <property type="match status" value="1"/>
</dbReference>
<keyword evidence="3" id="KW-1185">Reference proteome</keyword>
<protein>
    <submittedName>
        <fullName evidence="2">Alpha/beta hydrolase</fullName>
    </submittedName>
</protein>
<proteinExistence type="predicted"/>
<dbReference type="InterPro" id="IPR029058">
    <property type="entry name" value="AB_hydrolase_fold"/>
</dbReference>
<dbReference type="RefSeq" id="WP_285982469.1">
    <property type="nucleotide sequence ID" value="NZ_JASVDS010000002.1"/>
</dbReference>
<feature type="domain" description="GPI inositol-deacylase PGAP1-like alpha/beta" evidence="1">
    <location>
        <begin position="153"/>
        <end position="318"/>
    </location>
</feature>
<keyword evidence="2" id="KW-0378">Hydrolase</keyword>
<reference evidence="2 3" key="1">
    <citation type="submission" date="2023-06" db="EMBL/GenBank/DDBJ databases">
        <title>Pelomonas sp. APW6 16S ribosomal RNA gene genome sequencing and assembly.</title>
        <authorList>
            <person name="Woo H."/>
        </authorList>
    </citation>
    <scope>NUCLEOTIDE SEQUENCE [LARGE SCALE GENOMIC DNA]</scope>
    <source>
        <strain evidence="2 3">APW6</strain>
    </source>
</reference>
<gene>
    <name evidence="2" type="ORF">QRD43_10830</name>
</gene>
<evidence type="ECO:0000313" key="3">
    <source>
        <dbReference type="Proteomes" id="UP001238603"/>
    </source>
</evidence>
<evidence type="ECO:0000313" key="2">
    <source>
        <dbReference type="EMBL" id="MDL5032396.1"/>
    </source>
</evidence>
<comment type="caution">
    <text evidence="2">The sequence shown here is derived from an EMBL/GenBank/DDBJ whole genome shotgun (WGS) entry which is preliminary data.</text>
</comment>
<dbReference type="Gene3D" id="3.40.50.1820">
    <property type="entry name" value="alpha/beta hydrolase"/>
    <property type="match status" value="1"/>
</dbReference>
<dbReference type="Proteomes" id="UP001238603">
    <property type="component" value="Unassembled WGS sequence"/>
</dbReference>
<dbReference type="SUPFAM" id="SSF53474">
    <property type="entry name" value="alpha/beta-Hydrolases"/>
    <property type="match status" value="1"/>
</dbReference>
<accession>A0ABT7LLK5</accession>
<dbReference type="InterPro" id="IPR012908">
    <property type="entry name" value="PGAP1-ab_dom-like"/>
</dbReference>
<sequence length="418" mass="44441">MDEDATSRKTQPVRGLVKLTAQATLGLADLVEAVHARVLQGPLAAGADANNRTGGLTGLVYRSIRGVTRLAGAGADELLGLLEPALQAGGTFPQGDALVSALNGVLGDHLERTHNPLALPMSLRAGGRELVRYNAERAADLAPDLAAALPAAGGAPLVLIHGLCMNDRQWRSAATGHDHGAALARDLGFTPLYLRYNTGLHIARNGEALATLLEALVTHWPGPPQPLTLLGHSMGGLVARSALHHGVAAGHRWPGQVGDLLFLGTPHHGAPLERLGHWFERLLGQTPYAAPFARLGRLRSEGITDLRHGSLVAQDWQGRDRFASTPAVPQHLPLPASLRCYAVAGSLGSEPDELKNRLLGDGLVPLDSALGRHRDPQRTLAFPPERQWIAQGVGHLALLEDAAVYAQLLQWLRPWQLA</sequence>
<organism evidence="2 3">
    <name type="scientific">Roseateles subflavus</name>
    <dbReference type="NCBI Taxonomy" id="3053353"/>
    <lineage>
        <taxon>Bacteria</taxon>
        <taxon>Pseudomonadati</taxon>
        <taxon>Pseudomonadota</taxon>
        <taxon>Betaproteobacteria</taxon>
        <taxon>Burkholderiales</taxon>
        <taxon>Sphaerotilaceae</taxon>
        <taxon>Roseateles</taxon>
    </lineage>
</organism>
<evidence type="ECO:0000259" key="1">
    <source>
        <dbReference type="Pfam" id="PF07819"/>
    </source>
</evidence>
<dbReference type="EMBL" id="JASVDS010000002">
    <property type="protein sequence ID" value="MDL5032396.1"/>
    <property type="molecule type" value="Genomic_DNA"/>
</dbReference>
<name>A0ABT7LLK5_9BURK</name>
<dbReference type="GO" id="GO:0016787">
    <property type="term" value="F:hydrolase activity"/>
    <property type="evidence" value="ECO:0007669"/>
    <property type="project" value="UniProtKB-KW"/>
</dbReference>